<reference evidence="1 2" key="1">
    <citation type="submission" date="2017-10" db="EMBL/GenBank/DDBJ databases">
        <title>The draft genome sequence of Lewinella nigricans NBRC 102662.</title>
        <authorList>
            <person name="Wang K."/>
        </authorList>
    </citation>
    <scope>NUCLEOTIDE SEQUENCE [LARGE SCALE GENOMIC DNA]</scope>
    <source>
        <strain evidence="1 2">NBRC 102662</strain>
    </source>
</reference>
<keyword evidence="2" id="KW-1185">Reference proteome</keyword>
<evidence type="ECO:0000313" key="1">
    <source>
        <dbReference type="EMBL" id="PHN00611.1"/>
    </source>
</evidence>
<dbReference type="Proteomes" id="UP000223913">
    <property type="component" value="Unassembled WGS sequence"/>
</dbReference>
<dbReference type="EMBL" id="PDUD01000092">
    <property type="protein sequence ID" value="PHN00611.1"/>
    <property type="molecule type" value="Genomic_DNA"/>
</dbReference>
<proteinExistence type="predicted"/>
<dbReference type="AlphaFoldDB" id="A0A2D0MWG6"/>
<comment type="caution">
    <text evidence="1">The sequence shown here is derived from an EMBL/GenBank/DDBJ whole genome shotgun (WGS) entry which is preliminary data.</text>
</comment>
<accession>A0A2D0MWG6</accession>
<organism evidence="1 2">
    <name type="scientific">Flavilitoribacter nigricans (strain ATCC 23147 / DSM 23189 / NBRC 102662 / NCIMB 1420 / SS-2)</name>
    <name type="common">Lewinella nigricans</name>
    <dbReference type="NCBI Taxonomy" id="1122177"/>
    <lineage>
        <taxon>Bacteria</taxon>
        <taxon>Pseudomonadati</taxon>
        <taxon>Bacteroidota</taxon>
        <taxon>Saprospiria</taxon>
        <taxon>Saprospirales</taxon>
        <taxon>Lewinellaceae</taxon>
        <taxon>Flavilitoribacter</taxon>
    </lineage>
</organism>
<sequence length="59" mass="6614">MMVLKTYMTFGFLGEFSCKLSRTVVHNYGNLGLSGIFEYPAAREEGIHLAIAGNRKLME</sequence>
<name>A0A2D0MWG6_FLAN2</name>
<evidence type="ECO:0000313" key="2">
    <source>
        <dbReference type="Proteomes" id="UP000223913"/>
    </source>
</evidence>
<gene>
    <name evidence="1" type="ORF">CRP01_41320</name>
</gene>
<protein>
    <submittedName>
        <fullName evidence="1">Uncharacterized protein</fullName>
    </submittedName>
</protein>